<dbReference type="Proteomes" id="UP000563601">
    <property type="component" value="Unassembled WGS sequence"/>
</dbReference>
<keyword evidence="5" id="KW-1185">Reference proteome</keyword>
<protein>
    <submittedName>
        <fullName evidence="3">Mg2+ and Co2+ transporter CorA</fullName>
    </submittedName>
</protein>
<accession>A0A6P1T6W2</accession>
<feature type="region of interest" description="Disordered" evidence="2">
    <location>
        <begin position="977"/>
        <end position="1003"/>
    </location>
</feature>
<dbReference type="AlphaFoldDB" id="A0A6P1T6W2"/>
<dbReference type="OrthoDB" id="6187626at2"/>
<proteinExistence type="predicted"/>
<feature type="coiled-coil region" evidence="1">
    <location>
        <begin position="412"/>
        <end position="439"/>
    </location>
</feature>
<feature type="compositionally biased region" description="Low complexity" evidence="2">
    <location>
        <begin position="992"/>
        <end position="1003"/>
    </location>
</feature>
<dbReference type="Proteomes" id="UP000464675">
    <property type="component" value="Chromosome"/>
</dbReference>
<sequence>MDNAQHSLVDGDKYRLKTLIMVNSGNAAYVEIPLNETAALLSRNNEGKTSGLNALKLFLLPEVNFRNCEQKFEFKSGGEVYSGIKSFNYYFPAPNSFLILEAENPVGDFCVVLHRSKEELGYARIMIDKPYEAIRHLFWDIHSEANNGLGKPPEAMALSDVQQTLLQMHGEVFDDQERIRTAMYTRYTPGRRETRYCIMPTVQPPSGALLKSIKALLQLSFDIKGASGGNLPQAIANIIDSEIALTKKSVNIDLKQISEDRESLRRNAIQIQAIKNHSDDWQALNRAYHTFNTEKIKAHKRYWLLRASLEPMQEGLEPQLQELHGRKASLQRQLNGAKDSRNLANRKLSEVKGGLNLLAKNLATGQKNLQGAEAIIQQNQLMCESGDPQEVVDYLQGILRDEEEALRSMESKESATAELERRLGEKKTAQQEAAKLEALIADFGQCFLNHLDSHSATVLNSLNTDFRRLSITPMGSQAKAIQGFAELFTLNEAGQLVLGGEILPTAHVNPYDEESSRKEAENLLDAVRRTIGGVDKRISELHRIISANGPLSQEMLAEKKTEIVELRGEIALLQRLPGIQDDVQNRLVEQEALRAQQDEFEIELKYVEEHLGQLLAEQEEVTEALRALDDLRHAIKTTKQELNHAVRSLPELESSTRPASISAQLITDPGELSAHYQPLEQSLRAVIDAVQEAEHRFRVLAGAGIMDVPPEITHKPQLDDTEFQAIYEQIRSEFENLDRKERDHKSQIANHNHRTSIEMSMLESMGVAIENFQSRINETLEGIRISNLSGVSIRIQALQAFIELRKELQDYGRGTTELMSESFHRRLMDFSEKYLTSARGSTKLNLEKIITGVRFIYEIRGQKEDTSQSHGTNGMINAVLLSILMKKLVPEDVVFTLPVVFDEVGSLDEKNLPELRRVVEGSRMVLLVANPHNNGYIVQYIGRWHDIYTRKLSEGFAVGKCQAVHVIRHEALRGEVTLPSSTGENAAPEQSAAETVVTAEDEA</sequence>
<dbReference type="RefSeq" id="WP_161857095.1">
    <property type="nucleotide sequence ID" value="NZ_CP047491.1"/>
</dbReference>
<evidence type="ECO:0000256" key="2">
    <source>
        <dbReference type="SAM" id="MobiDB-lite"/>
    </source>
</evidence>
<evidence type="ECO:0000313" key="5">
    <source>
        <dbReference type="Proteomes" id="UP000464675"/>
    </source>
</evidence>
<evidence type="ECO:0000313" key="6">
    <source>
        <dbReference type="Proteomes" id="UP000563601"/>
    </source>
</evidence>
<organism evidence="3 6">
    <name type="scientific">Microbulbifer hydrolyticus</name>
    <dbReference type="NCBI Taxonomy" id="48074"/>
    <lineage>
        <taxon>Bacteria</taxon>
        <taxon>Pseudomonadati</taxon>
        <taxon>Pseudomonadota</taxon>
        <taxon>Gammaproteobacteria</taxon>
        <taxon>Cellvibrionales</taxon>
        <taxon>Microbulbiferaceae</taxon>
        <taxon>Microbulbifer</taxon>
    </lineage>
</organism>
<name>A0A6P1T6W2_9GAMM</name>
<reference evidence="3 6" key="2">
    <citation type="submission" date="2020-08" db="EMBL/GenBank/DDBJ databases">
        <title>Genomic Encyclopedia of Type Strains, Phase IV (KMG-IV): sequencing the most valuable type-strain genomes for metagenomic binning, comparative biology and taxonomic classification.</title>
        <authorList>
            <person name="Goeker M."/>
        </authorList>
    </citation>
    <scope>NUCLEOTIDE SEQUENCE [LARGE SCALE GENOMIC DNA]</scope>
    <source>
        <strain evidence="3 6">DSM 11525</strain>
    </source>
</reference>
<evidence type="ECO:0000313" key="3">
    <source>
        <dbReference type="EMBL" id="MBB5211496.1"/>
    </source>
</evidence>
<dbReference type="EMBL" id="CP047491">
    <property type="protein sequence ID" value="QHQ37757.1"/>
    <property type="molecule type" value="Genomic_DNA"/>
</dbReference>
<keyword evidence="1" id="KW-0175">Coiled coil</keyword>
<dbReference type="EMBL" id="JACHHR010000002">
    <property type="protein sequence ID" value="MBB5211496.1"/>
    <property type="molecule type" value="Genomic_DNA"/>
</dbReference>
<feature type="coiled-coil region" evidence="1">
    <location>
        <begin position="320"/>
        <end position="347"/>
    </location>
</feature>
<evidence type="ECO:0000256" key="1">
    <source>
        <dbReference type="SAM" id="Coils"/>
    </source>
</evidence>
<reference evidence="4 5" key="1">
    <citation type="submission" date="2020-01" db="EMBL/GenBank/DDBJ databases">
        <title>The possibility of degradation of plastic by Microbulbifer hydrolyticus IRE-31.</title>
        <authorList>
            <person name="Liu L."/>
        </authorList>
    </citation>
    <scope>NUCLEOTIDE SEQUENCE [LARGE SCALE GENOMIC DNA]</scope>
    <source>
        <strain evidence="4 5">IRE-31</strain>
    </source>
</reference>
<feature type="coiled-coil region" evidence="1">
    <location>
        <begin position="614"/>
        <end position="648"/>
    </location>
</feature>
<gene>
    <name evidence="4" type="ORF">GTQ55_01315</name>
    <name evidence="3" type="ORF">HNQ53_001714</name>
</gene>
<evidence type="ECO:0000313" key="4">
    <source>
        <dbReference type="EMBL" id="QHQ37757.1"/>
    </source>
</evidence>